<keyword evidence="12" id="KW-0695">RNA-directed DNA polymerase</keyword>
<dbReference type="GO" id="GO:0003887">
    <property type="term" value="F:DNA-directed DNA polymerase activity"/>
    <property type="evidence" value="ECO:0007669"/>
    <property type="project" value="UniProtKB-KW"/>
</dbReference>
<keyword evidence="7" id="KW-0255">Endonuclease</keyword>
<dbReference type="GO" id="GO:0003676">
    <property type="term" value="F:nucleic acid binding"/>
    <property type="evidence" value="ECO:0007669"/>
    <property type="project" value="InterPro"/>
</dbReference>
<dbReference type="GO" id="GO:0005524">
    <property type="term" value="F:ATP binding"/>
    <property type="evidence" value="ECO:0007669"/>
    <property type="project" value="UniProtKB-KW"/>
</dbReference>
<dbReference type="Pfam" id="PF25597">
    <property type="entry name" value="SH3_retrovirus"/>
    <property type="match status" value="1"/>
</dbReference>
<keyword evidence="10" id="KW-0460">Magnesium</keyword>
<dbReference type="Gene3D" id="3.30.420.10">
    <property type="entry name" value="Ribonuclease H-like superfamily/Ribonuclease H"/>
    <property type="match status" value="1"/>
</dbReference>
<protein>
    <recommendedName>
        <fullName evidence="17">CCHC-type domain-containing protein</fullName>
    </recommendedName>
</protein>
<dbReference type="GO" id="GO:0003964">
    <property type="term" value="F:RNA-directed DNA polymerase activity"/>
    <property type="evidence" value="ECO:0007669"/>
    <property type="project" value="UniProtKB-KW"/>
</dbReference>
<dbReference type="EMBL" id="JABDTM020025395">
    <property type="protein sequence ID" value="KAH0813322.1"/>
    <property type="molecule type" value="Genomic_DNA"/>
</dbReference>
<evidence type="ECO:0000256" key="5">
    <source>
        <dbReference type="ARBA" id="ARBA00022723"/>
    </source>
</evidence>
<keyword evidence="13" id="KW-0548">Nucleotidyltransferase</keyword>
<name>A0A8J6LAQ8_TENMO</name>
<dbReference type="InterPro" id="IPR025724">
    <property type="entry name" value="GAG-pre-integrase_dom"/>
</dbReference>
<keyword evidence="4" id="KW-0540">Nuclease</keyword>
<dbReference type="GO" id="GO:0004519">
    <property type="term" value="F:endonuclease activity"/>
    <property type="evidence" value="ECO:0007669"/>
    <property type="project" value="UniProtKB-KW"/>
</dbReference>
<evidence type="ECO:0000259" key="17">
    <source>
        <dbReference type="PROSITE" id="PS50158"/>
    </source>
</evidence>
<dbReference type="Pfam" id="PF13976">
    <property type="entry name" value="gag_pre-integrs"/>
    <property type="match status" value="1"/>
</dbReference>
<dbReference type="GO" id="GO:0006508">
    <property type="term" value="P:proteolysis"/>
    <property type="evidence" value="ECO:0007669"/>
    <property type="project" value="UniProtKB-KW"/>
</dbReference>
<dbReference type="InterPro" id="IPR054722">
    <property type="entry name" value="PolX-like_BBD"/>
</dbReference>
<evidence type="ECO:0000256" key="1">
    <source>
        <dbReference type="ARBA" id="ARBA00002180"/>
    </source>
</evidence>
<keyword evidence="16" id="KW-0863">Zinc-finger</keyword>
<dbReference type="PANTHER" id="PTHR42648:SF11">
    <property type="entry name" value="TRANSPOSON TY4-P GAG-POL POLYPROTEIN"/>
    <property type="match status" value="1"/>
</dbReference>
<dbReference type="SUPFAM" id="SSF53098">
    <property type="entry name" value="Ribonuclease H-like"/>
    <property type="match status" value="1"/>
</dbReference>
<reference evidence="18" key="1">
    <citation type="journal article" date="2020" name="J Insects Food Feed">
        <title>The yellow mealworm (Tenebrio molitor) genome: a resource for the emerging insects as food and feed industry.</title>
        <authorList>
            <person name="Eriksson T."/>
            <person name="Andere A."/>
            <person name="Kelstrup H."/>
            <person name="Emery V."/>
            <person name="Picard C."/>
        </authorList>
    </citation>
    <scope>NUCLEOTIDE SEQUENCE</scope>
    <source>
        <strain evidence="18">Stoneville</strain>
        <tissue evidence="18">Whole head</tissue>
    </source>
</reference>
<evidence type="ECO:0000256" key="14">
    <source>
        <dbReference type="ARBA" id="ARBA00023113"/>
    </source>
</evidence>
<evidence type="ECO:0000313" key="18">
    <source>
        <dbReference type="EMBL" id="KAH0813322.1"/>
    </source>
</evidence>
<feature type="domain" description="CCHC-type" evidence="17">
    <location>
        <begin position="69"/>
        <end position="85"/>
    </location>
</feature>
<dbReference type="InterPro" id="IPR036397">
    <property type="entry name" value="RNaseH_sf"/>
</dbReference>
<dbReference type="Pfam" id="PF00098">
    <property type="entry name" value="zf-CCHC"/>
    <property type="match status" value="1"/>
</dbReference>
<keyword evidence="2" id="KW-1188">Viral release from host cell</keyword>
<dbReference type="SUPFAM" id="SSF57756">
    <property type="entry name" value="Retrovirus zinc finger-like domains"/>
    <property type="match status" value="1"/>
</dbReference>
<evidence type="ECO:0000256" key="6">
    <source>
        <dbReference type="ARBA" id="ARBA00022741"/>
    </source>
</evidence>
<dbReference type="Proteomes" id="UP000719412">
    <property type="component" value="Unassembled WGS sequence"/>
</dbReference>
<dbReference type="Gene3D" id="4.10.60.10">
    <property type="entry name" value="Zinc finger, CCHC-type"/>
    <property type="match status" value="1"/>
</dbReference>
<evidence type="ECO:0000256" key="15">
    <source>
        <dbReference type="ARBA" id="ARBA00023172"/>
    </source>
</evidence>
<reference evidence="18" key="2">
    <citation type="submission" date="2021-08" db="EMBL/GenBank/DDBJ databases">
        <authorList>
            <person name="Eriksson T."/>
        </authorList>
    </citation>
    <scope>NUCLEOTIDE SEQUENCE</scope>
    <source>
        <strain evidence="18">Stoneville</strain>
        <tissue evidence="18">Whole head</tissue>
    </source>
</reference>
<evidence type="ECO:0000256" key="7">
    <source>
        <dbReference type="ARBA" id="ARBA00022759"/>
    </source>
</evidence>
<dbReference type="PANTHER" id="PTHR42648">
    <property type="entry name" value="TRANSPOSASE, PUTATIVE-RELATED"/>
    <property type="match status" value="1"/>
</dbReference>
<keyword evidence="13" id="KW-0239">DNA-directed DNA polymerase</keyword>
<proteinExistence type="predicted"/>
<evidence type="ECO:0000256" key="2">
    <source>
        <dbReference type="ARBA" id="ARBA00022612"/>
    </source>
</evidence>
<comment type="function">
    <text evidence="1">The aspartyl protease (PR) mediates the proteolytic cleavages of the Gag and Gag-Pol polyproteins after assembly of the VLP.</text>
</comment>
<keyword evidence="11" id="KW-0229">DNA integration</keyword>
<dbReference type="InterPro" id="IPR001878">
    <property type="entry name" value="Znf_CCHC"/>
</dbReference>
<dbReference type="GO" id="GO:0008233">
    <property type="term" value="F:peptidase activity"/>
    <property type="evidence" value="ECO:0007669"/>
    <property type="project" value="UniProtKB-KW"/>
</dbReference>
<dbReference type="GO" id="GO:0008270">
    <property type="term" value="F:zinc ion binding"/>
    <property type="evidence" value="ECO:0007669"/>
    <property type="project" value="UniProtKB-KW"/>
</dbReference>
<keyword evidence="9" id="KW-0067">ATP-binding</keyword>
<dbReference type="SMART" id="SM00343">
    <property type="entry name" value="ZnF_C2HC"/>
    <property type="match status" value="1"/>
</dbReference>
<sequence>MVKLLDSLPDDFEGLRQAWWARPESQQTVDNLIEVLISEEKRRQQRAEKQDDLVALFASKAKMQVSRIRCYFCGNIGHIRRNCKKRKSSSTASKDESKDEAFICETLNAEQDDVWIADSEATDHVTHRKELFSALKFFEVPIKVHIGNKSTMDALGKGIIHFEALVNGCWKPCYMENVLYVPQARRNLFSVISAVDKGMSFTSNSEECKFIRDDVVKARGARSGHLFKMIIRIVNPELSVFSEANTASSKDTLQIWHERLGHQNKRHVSKLLRDYKIDFVDEDSFCGACVEGKQHSNTFLERKQRALEPGAIMHADLCGPMECASLSGAKYFLCITCDFSRYRMVYFLKEKSETSSKIEEVLKLVENHCGRQMKIFQCEFDNSTMQKLMSLNGAEAVNTVVYTLNHTGPSRIEGKTPFELFVGKSTHLDKFHVFRTSCYVHVPKDKRKKWDPKGKRDIFVGYSEDIEGFRVWHKTENRMLRSRNVVFEPENTGKLLTLFPVETQEVLPNQEANEPIVTADATAGEKCDNYDIYDPAGVR</sequence>
<keyword evidence="5" id="KW-0479">Metal-binding</keyword>
<dbReference type="GO" id="GO:0015074">
    <property type="term" value="P:DNA integration"/>
    <property type="evidence" value="ECO:0007669"/>
    <property type="project" value="UniProtKB-KW"/>
</dbReference>
<evidence type="ECO:0000256" key="11">
    <source>
        <dbReference type="ARBA" id="ARBA00022908"/>
    </source>
</evidence>
<comment type="caution">
    <text evidence="18">The sequence shown here is derived from an EMBL/GenBank/DDBJ whole genome shotgun (WGS) entry which is preliminary data.</text>
</comment>
<keyword evidence="3" id="KW-0645">Protease</keyword>
<evidence type="ECO:0000256" key="9">
    <source>
        <dbReference type="ARBA" id="ARBA00022840"/>
    </source>
</evidence>
<organism evidence="18 19">
    <name type="scientific">Tenebrio molitor</name>
    <name type="common">Yellow mealworm beetle</name>
    <dbReference type="NCBI Taxonomy" id="7067"/>
    <lineage>
        <taxon>Eukaryota</taxon>
        <taxon>Metazoa</taxon>
        <taxon>Ecdysozoa</taxon>
        <taxon>Arthropoda</taxon>
        <taxon>Hexapoda</taxon>
        <taxon>Insecta</taxon>
        <taxon>Pterygota</taxon>
        <taxon>Neoptera</taxon>
        <taxon>Endopterygota</taxon>
        <taxon>Coleoptera</taxon>
        <taxon>Polyphaga</taxon>
        <taxon>Cucujiformia</taxon>
        <taxon>Tenebrionidae</taxon>
        <taxon>Tenebrio</taxon>
    </lineage>
</organism>
<keyword evidence="8" id="KW-0378">Hydrolase</keyword>
<evidence type="ECO:0000256" key="4">
    <source>
        <dbReference type="ARBA" id="ARBA00022722"/>
    </source>
</evidence>
<keyword evidence="15" id="KW-0233">DNA recombination</keyword>
<dbReference type="InterPro" id="IPR057670">
    <property type="entry name" value="SH3_retrovirus"/>
</dbReference>
<accession>A0A8J6LAQ8</accession>
<gene>
    <name evidence="18" type="ORF">GEV33_009469</name>
</gene>
<evidence type="ECO:0000256" key="16">
    <source>
        <dbReference type="PROSITE-ProRule" id="PRU00047"/>
    </source>
</evidence>
<dbReference type="InterPro" id="IPR012337">
    <property type="entry name" value="RNaseH-like_sf"/>
</dbReference>
<dbReference type="AlphaFoldDB" id="A0A8J6LAQ8"/>
<dbReference type="Pfam" id="PF22936">
    <property type="entry name" value="Pol_BBD"/>
    <property type="match status" value="1"/>
</dbReference>
<evidence type="ECO:0000256" key="12">
    <source>
        <dbReference type="ARBA" id="ARBA00022918"/>
    </source>
</evidence>
<evidence type="ECO:0000256" key="3">
    <source>
        <dbReference type="ARBA" id="ARBA00022670"/>
    </source>
</evidence>
<dbReference type="InterPro" id="IPR036875">
    <property type="entry name" value="Znf_CCHC_sf"/>
</dbReference>
<evidence type="ECO:0000256" key="10">
    <source>
        <dbReference type="ARBA" id="ARBA00022842"/>
    </source>
</evidence>
<keyword evidence="19" id="KW-1185">Reference proteome</keyword>
<evidence type="ECO:0000256" key="8">
    <source>
        <dbReference type="ARBA" id="ARBA00022801"/>
    </source>
</evidence>
<dbReference type="PROSITE" id="PS50158">
    <property type="entry name" value="ZF_CCHC"/>
    <property type="match status" value="1"/>
</dbReference>
<keyword evidence="14" id="KW-0917">Virion maturation</keyword>
<keyword evidence="13" id="KW-0808">Transferase</keyword>
<evidence type="ECO:0000313" key="19">
    <source>
        <dbReference type="Proteomes" id="UP000719412"/>
    </source>
</evidence>
<dbReference type="GO" id="GO:0006310">
    <property type="term" value="P:DNA recombination"/>
    <property type="evidence" value="ECO:0007669"/>
    <property type="project" value="UniProtKB-KW"/>
</dbReference>
<keyword evidence="6" id="KW-0547">Nucleotide-binding</keyword>
<evidence type="ECO:0000256" key="13">
    <source>
        <dbReference type="ARBA" id="ARBA00022932"/>
    </source>
</evidence>
<dbReference type="InterPro" id="IPR039537">
    <property type="entry name" value="Retrotran_Ty1/copia-like"/>
</dbReference>
<keyword evidence="16" id="KW-0862">Zinc</keyword>